<keyword evidence="2" id="KW-0413">Isomerase</keyword>
<dbReference type="InterPro" id="IPR024344">
    <property type="entry name" value="MDMPI_metal-binding"/>
</dbReference>
<dbReference type="Pfam" id="PF11716">
    <property type="entry name" value="MDMPI_N"/>
    <property type="match status" value="1"/>
</dbReference>
<keyword evidence="3" id="KW-1185">Reference proteome</keyword>
<dbReference type="STRING" id="58114.SAMN05216270_101396"/>
<evidence type="ECO:0000259" key="1">
    <source>
        <dbReference type="Pfam" id="PF11716"/>
    </source>
</evidence>
<protein>
    <submittedName>
        <fullName evidence="2">Mycothiol maleylpyruvate isomerase N-terminal domain-containing protein</fullName>
    </submittedName>
</protein>
<dbReference type="GO" id="GO:0016853">
    <property type="term" value="F:isomerase activity"/>
    <property type="evidence" value="ECO:0007669"/>
    <property type="project" value="UniProtKB-KW"/>
</dbReference>
<feature type="domain" description="Mycothiol-dependent maleylpyruvate isomerase metal-binding" evidence="1">
    <location>
        <begin position="8"/>
        <end position="158"/>
    </location>
</feature>
<dbReference type="RefSeq" id="WP_091027526.1">
    <property type="nucleotide sequence ID" value="NZ_FNAD01000001.1"/>
</dbReference>
<evidence type="ECO:0000313" key="2">
    <source>
        <dbReference type="EMBL" id="SDD01652.1"/>
    </source>
</evidence>
<dbReference type="EMBL" id="FNAD01000001">
    <property type="protein sequence ID" value="SDD01652.1"/>
    <property type="molecule type" value="Genomic_DNA"/>
</dbReference>
<dbReference type="AlphaFoldDB" id="A0A1G6RAK8"/>
<keyword evidence="2" id="KW-0670">Pyruvate</keyword>
<name>A0A1G6RAK8_9ACTN</name>
<organism evidence="2 3">
    <name type="scientific">Glycomyces harbinensis</name>
    <dbReference type="NCBI Taxonomy" id="58114"/>
    <lineage>
        <taxon>Bacteria</taxon>
        <taxon>Bacillati</taxon>
        <taxon>Actinomycetota</taxon>
        <taxon>Actinomycetes</taxon>
        <taxon>Glycomycetales</taxon>
        <taxon>Glycomycetaceae</taxon>
        <taxon>Glycomyces</taxon>
    </lineage>
</organism>
<dbReference type="InterPro" id="IPR034660">
    <property type="entry name" value="DinB/YfiT-like"/>
</dbReference>
<dbReference type="SUPFAM" id="SSF109854">
    <property type="entry name" value="DinB/YfiT-like putative metalloenzymes"/>
    <property type="match status" value="1"/>
</dbReference>
<gene>
    <name evidence="2" type="ORF">SAMN05216270_101396</name>
</gene>
<dbReference type="Gene3D" id="1.20.120.450">
    <property type="entry name" value="dinb family like domain"/>
    <property type="match status" value="1"/>
</dbReference>
<dbReference type="GO" id="GO:0046872">
    <property type="term" value="F:metal ion binding"/>
    <property type="evidence" value="ECO:0007669"/>
    <property type="project" value="InterPro"/>
</dbReference>
<dbReference type="Proteomes" id="UP000198949">
    <property type="component" value="Unassembled WGS sequence"/>
</dbReference>
<dbReference type="OrthoDB" id="3292744at2"/>
<proteinExistence type="predicted"/>
<reference evidence="3" key="1">
    <citation type="submission" date="2016-10" db="EMBL/GenBank/DDBJ databases">
        <authorList>
            <person name="Varghese N."/>
            <person name="Submissions S."/>
        </authorList>
    </citation>
    <scope>NUCLEOTIDE SEQUENCE [LARGE SCALE GENOMIC DNA]</scope>
    <source>
        <strain evidence="3">CGMCC 4.3516</strain>
    </source>
</reference>
<evidence type="ECO:0000313" key="3">
    <source>
        <dbReference type="Proteomes" id="UP000198949"/>
    </source>
</evidence>
<accession>A0A1G6RAK8</accession>
<sequence length="210" mass="21974">MIRTHYLSAARTGLDLLAHDAVAASWTEPSALEGFTVGGLAAHLAQQITTVAAALDADHAGKEVVELFAHYDRAAWLGTDIDDDYNTAIRAGGEQGAEAGHAAVLADAATAFATLTAALPARPPGTLSGHARWPYAMALSNLLRTRILELVVHADDLAVSVRVATPDFDEGPFEIAGVILTRLAARRHGQAALVRALARSERAPTTISGL</sequence>